<dbReference type="SMART" id="SM00327">
    <property type="entry name" value="VWA"/>
    <property type="match status" value="1"/>
</dbReference>
<dbReference type="Gene3D" id="3.40.50.410">
    <property type="entry name" value="von Willebrand factor, type A domain"/>
    <property type="match status" value="1"/>
</dbReference>
<dbReference type="GO" id="GO:0005737">
    <property type="term" value="C:cytoplasm"/>
    <property type="evidence" value="ECO:0007669"/>
    <property type="project" value="UniProtKB-SubCell"/>
</dbReference>
<evidence type="ECO:0000256" key="2">
    <source>
        <dbReference type="ARBA" id="ARBA00004496"/>
    </source>
</evidence>
<dbReference type="InterPro" id="IPR053879">
    <property type="entry name" value="HYDIN_VesB_CFA65-like_Ig"/>
</dbReference>
<feature type="domain" description="VWFA" evidence="6">
    <location>
        <begin position="226"/>
        <end position="402"/>
    </location>
</feature>
<sequence>MFKRIKKAVRRLRSPYIIGLFILALYGCGGGGGSAGTSGGGGGSTPSPSTTSPVISTQKSVDLGAVVVNGSSTQLLTITNTGSANLTIVALALEKGGSSPFKIATDACSGKSIAPSATCMSSIQLVPQNQQVYTDNLTITSNDPANKTVTVGLSGKGTALDLKASEIIRDGCSATPKTLGFLVTVADSTGQPATVTSPVFTVTENGIPITNPAPVVTSVVTRAPLSVTLAMDYSGSLSLAEQQWMQDNTKGFIDSLAATVQTTDEVSIMKFATDSHATSFYPLASSVQALKNAIDAPYTYDPSTSSIWDSTYTAVDNTAARTNDQRIVILLSDGEDIPRTHTLTDLINHAIAQKIPIFTVTILHPNHSYPALMQQLALQTGGQSFSTSTSDAADLQGIYSKISNILTSQFKIVYNTTSTGGAPVALDVKIDDNGSYGEFTTTAIGCK</sequence>
<proteinExistence type="predicted"/>
<dbReference type="Proteomes" id="UP000324298">
    <property type="component" value="Unassembled WGS sequence"/>
</dbReference>
<dbReference type="SUPFAM" id="SSF53300">
    <property type="entry name" value="vWA-like"/>
    <property type="match status" value="1"/>
</dbReference>
<evidence type="ECO:0000259" key="6">
    <source>
        <dbReference type="PROSITE" id="PS50234"/>
    </source>
</evidence>
<dbReference type="InterPro" id="IPR013783">
    <property type="entry name" value="Ig-like_fold"/>
</dbReference>
<protein>
    <submittedName>
        <fullName evidence="7">VWA domain-containing protein</fullName>
    </submittedName>
</protein>
<dbReference type="CDD" id="cd00198">
    <property type="entry name" value="vWFA"/>
    <property type="match status" value="1"/>
</dbReference>
<keyword evidence="3" id="KW-0963">Cytoplasm</keyword>
<dbReference type="Pfam" id="PF00092">
    <property type="entry name" value="VWA"/>
    <property type="match status" value="1"/>
</dbReference>
<reference evidence="7 8" key="1">
    <citation type="submission" date="2019-04" db="EMBL/GenBank/DDBJ databases">
        <title>Geobacter ruber sp. nov., ferric-reducing bacteria isolated from paddy soil.</title>
        <authorList>
            <person name="Xu Z."/>
            <person name="Masuda Y."/>
            <person name="Itoh H."/>
            <person name="Senoo K."/>
        </authorList>
    </citation>
    <scope>NUCLEOTIDE SEQUENCE [LARGE SCALE GENOMIC DNA]</scope>
    <source>
        <strain evidence="7 8">Red88</strain>
    </source>
</reference>
<comment type="caution">
    <text evidence="7">The sequence shown here is derived from an EMBL/GenBank/DDBJ whole genome shotgun (WGS) entry which is preliminary data.</text>
</comment>
<dbReference type="NCBIfam" id="NF012200">
    <property type="entry name" value="choice_anch_D"/>
    <property type="match status" value="1"/>
</dbReference>
<evidence type="ECO:0000256" key="3">
    <source>
        <dbReference type="ARBA" id="ARBA00022490"/>
    </source>
</evidence>
<dbReference type="OrthoDB" id="4855196at2"/>
<evidence type="ECO:0000256" key="1">
    <source>
        <dbReference type="ARBA" id="ARBA00004138"/>
    </source>
</evidence>
<dbReference type="RefSeq" id="WP_149307911.1">
    <property type="nucleotide sequence ID" value="NZ_SRSD01000007.1"/>
</dbReference>
<dbReference type="InterPro" id="IPR036465">
    <property type="entry name" value="vWFA_dom_sf"/>
</dbReference>
<evidence type="ECO:0000256" key="5">
    <source>
        <dbReference type="ARBA" id="ARBA00023273"/>
    </source>
</evidence>
<evidence type="ECO:0000313" key="8">
    <source>
        <dbReference type="Proteomes" id="UP000324298"/>
    </source>
</evidence>
<keyword evidence="8" id="KW-1185">Reference proteome</keyword>
<accession>A0A5A9XBY8</accession>
<dbReference type="InterPro" id="IPR002035">
    <property type="entry name" value="VWF_A"/>
</dbReference>
<dbReference type="Gene3D" id="2.60.40.10">
    <property type="entry name" value="Immunoglobulins"/>
    <property type="match status" value="1"/>
</dbReference>
<dbReference type="PROSITE" id="PS51257">
    <property type="entry name" value="PROKAR_LIPOPROTEIN"/>
    <property type="match status" value="1"/>
</dbReference>
<dbReference type="PROSITE" id="PS50234">
    <property type="entry name" value="VWFA"/>
    <property type="match status" value="1"/>
</dbReference>
<dbReference type="EMBL" id="SRSD01000007">
    <property type="protein sequence ID" value="KAA0890440.1"/>
    <property type="molecule type" value="Genomic_DNA"/>
</dbReference>
<evidence type="ECO:0000313" key="7">
    <source>
        <dbReference type="EMBL" id="KAA0890440.1"/>
    </source>
</evidence>
<evidence type="ECO:0000256" key="4">
    <source>
        <dbReference type="ARBA" id="ARBA00023069"/>
    </source>
</evidence>
<organism evidence="7 8">
    <name type="scientific">Oryzomonas rubra</name>
    <dbReference type="NCBI Taxonomy" id="2509454"/>
    <lineage>
        <taxon>Bacteria</taxon>
        <taxon>Pseudomonadati</taxon>
        <taxon>Thermodesulfobacteriota</taxon>
        <taxon>Desulfuromonadia</taxon>
        <taxon>Geobacterales</taxon>
        <taxon>Geobacteraceae</taxon>
        <taxon>Oryzomonas</taxon>
    </lineage>
</organism>
<name>A0A5A9XBY8_9BACT</name>
<dbReference type="AlphaFoldDB" id="A0A5A9XBY8"/>
<keyword evidence="4" id="KW-0969">Cilium</keyword>
<keyword evidence="5" id="KW-0966">Cell projection</keyword>
<dbReference type="Pfam" id="PF22544">
    <property type="entry name" value="HYDIN_VesB_CFA65-like_Ig"/>
    <property type="match status" value="1"/>
</dbReference>
<gene>
    <name evidence="7" type="ORF">ET418_12310</name>
</gene>
<comment type="subcellular location">
    <subcellularLocation>
        <location evidence="1">Cell projection</location>
        <location evidence="1">Cilium</location>
    </subcellularLocation>
    <subcellularLocation>
        <location evidence="2">Cytoplasm</location>
    </subcellularLocation>
</comment>